<proteinExistence type="predicted"/>
<dbReference type="Proteomes" id="UP000028630">
    <property type="component" value="Unassembled WGS sequence"/>
</dbReference>
<name>A0A085ABA3_9ENTR</name>
<organism evidence="1 2">
    <name type="scientific">Trabulsiella guamensis ATCC 49490</name>
    <dbReference type="NCBI Taxonomy" id="1005994"/>
    <lineage>
        <taxon>Bacteria</taxon>
        <taxon>Pseudomonadati</taxon>
        <taxon>Pseudomonadota</taxon>
        <taxon>Gammaproteobacteria</taxon>
        <taxon>Enterobacterales</taxon>
        <taxon>Enterobacteriaceae</taxon>
        <taxon>Trabulsiella</taxon>
    </lineage>
</organism>
<dbReference type="EMBL" id="JMTB01000062">
    <property type="protein sequence ID" value="KFC07498.1"/>
    <property type="molecule type" value="Genomic_DNA"/>
</dbReference>
<accession>A0A085ABA3</accession>
<protein>
    <submittedName>
        <fullName evidence="1">Uncharacterized protein</fullName>
    </submittedName>
</protein>
<comment type="caution">
    <text evidence="1">The sequence shown here is derived from an EMBL/GenBank/DDBJ whole genome shotgun (WGS) entry which is preliminary data.</text>
</comment>
<sequence>MIGLTGTDTELSTSTDGKVRAVPDFFGFAHRYITSFALEWMMVAQDADIT</sequence>
<evidence type="ECO:0000313" key="1">
    <source>
        <dbReference type="EMBL" id="KFC07498.1"/>
    </source>
</evidence>
<gene>
    <name evidence="1" type="ORF">GTGU_01882</name>
</gene>
<reference evidence="2" key="1">
    <citation type="submission" date="2014-05" db="EMBL/GenBank/DDBJ databases">
        <title>ATOL: Assembling a taxonomically balanced genome-scale reconstruction of the evolutionary history of the Enterobacteriaceae.</title>
        <authorList>
            <person name="Plunkett G. III"/>
            <person name="Neeno-Eckwall E.C."/>
            <person name="Glasner J.D."/>
            <person name="Perna N.T."/>
        </authorList>
    </citation>
    <scope>NUCLEOTIDE SEQUENCE [LARGE SCALE GENOMIC DNA]</scope>
    <source>
        <strain evidence="2">ATCC 49490</strain>
    </source>
</reference>
<evidence type="ECO:0000313" key="2">
    <source>
        <dbReference type="Proteomes" id="UP000028630"/>
    </source>
</evidence>
<dbReference type="AlphaFoldDB" id="A0A085ABA3"/>
<keyword evidence="2" id="KW-1185">Reference proteome</keyword>